<sequence>MLYLTEAEVGRLLTMDLALDAVAAAFRKLGCDEAENVPRRRCQTDRLMLHVLPAAAKTLGAVGFKAYTTPRDGPARFHVTLFDPATGEMSALIEADLLGQFRTGAASGVATKKLARADAATAGCIGTGKQARTQVLAVCKVRALKQVKVYGRDADRRTAFAARLTAETGVEVVPVASAEEAVRGLDIVITVTNAREPVLNGAWLADGCHVNLAGSNFLSRAEADVEVFRRAAVVTVDSKEQARLEAGDLVAPINEHVLSWADVFDFGPLLVGKYPGRESPADVTVFKSLGLGIEDVAVAARVLELARQQGIGRELL</sequence>
<dbReference type="SUPFAM" id="SSF51735">
    <property type="entry name" value="NAD(P)-binding Rossmann-fold domains"/>
    <property type="match status" value="1"/>
</dbReference>
<dbReference type="AlphaFoldDB" id="A0A517XXA5"/>
<dbReference type="Pfam" id="PF02423">
    <property type="entry name" value="OCD_Mu_crystall"/>
    <property type="match status" value="1"/>
</dbReference>
<dbReference type="InterPro" id="IPR003462">
    <property type="entry name" value="ODC_Mu_crystall"/>
</dbReference>
<proteinExistence type="inferred from homology"/>
<dbReference type="GO" id="GO:0016491">
    <property type="term" value="F:oxidoreductase activity"/>
    <property type="evidence" value="ECO:0007669"/>
    <property type="project" value="UniProtKB-ARBA"/>
</dbReference>
<dbReference type="PANTHER" id="PTHR13812">
    <property type="entry name" value="KETIMINE REDUCTASE MU-CRYSTALLIN"/>
    <property type="match status" value="1"/>
</dbReference>
<dbReference type="PANTHER" id="PTHR13812:SF19">
    <property type="entry name" value="KETIMINE REDUCTASE MU-CRYSTALLIN"/>
    <property type="match status" value="1"/>
</dbReference>
<dbReference type="GO" id="GO:0019752">
    <property type="term" value="P:carboxylic acid metabolic process"/>
    <property type="evidence" value="ECO:0007669"/>
    <property type="project" value="UniProtKB-ARBA"/>
</dbReference>
<protein>
    <submittedName>
        <fullName evidence="2">L-lysine cyclodeaminase</fullName>
        <ecNumber evidence="2">4.3.1.28</ecNumber>
    </submittedName>
</protein>
<dbReference type="OrthoDB" id="9792005at2"/>
<dbReference type="Gene3D" id="3.30.1780.10">
    <property type="entry name" value="ornithine cyclodeaminase, domain 1"/>
    <property type="match status" value="1"/>
</dbReference>
<gene>
    <name evidence="2" type="primary">rapL_2</name>
    <name evidence="2" type="ORF">ETAA1_41040</name>
</gene>
<reference evidence="2 3" key="1">
    <citation type="submission" date="2019-02" db="EMBL/GenBank/DDBJ databases">
        <title>Deep-cultivation of Planctomycetes and their phenomic and genomic characterization uncovers novel biology.</title>
        <authorList>
            <person name="Wiegand S."/>
            <person name="Jogler M."/>
            <person name="Boedeker C."/>
            <person name="Pinto D."/>
            <person name="Vollmers J."/>
            <person name="Rivas-Marin E."/>
            <person name="Kohn T."/>
            <person name="Peeters S.H."/>
            <person name="Heuer A."/>
            <person name="Rast P."/>
            <person name="Oberbeckmann S."/>
            <person name="Bunk B."/>
            <person name="Jeske O."/>
            <person name="Meyerdierks A."/>
            <person name="Storesund J.E."/>
            <person name="Kallscheuer N."/>
            <person name="Luecker S."/>
            <person name="Lage O.M."/>
            <person name="Pohl T."/>
            <person name="Merkel B.J."/>
            <person name="Hornburger P."/>
            <person name="Mueller R.-W."/>
            <person name="Bruemmer F."/>
            <person name="Labrenz M."/>
            <person name="Spormann A.M."/>
            <person name="Op den Camp H."/>
            <person name="Overmann J."/>
            <person name="Amann R."/>
            <person name="Jetten M.S.M."/>
            <person name="Mascher T."/>
            <person name="Medema M.H."/>
            <person name="Devos D.P."/>
            <person name="Kaster A.-K."/>
            <person name="Ovreas L."/>
            <person name="Rohde M."/>
            <person name="Galperin M.Y."/>
            <person name="Jogler C."/>
        </authorList>
    </citation>
    <scope>NUCLEOTIDE SEQUENCE [LARGE SCALE GENOMIC DNA]</scope>
    <source>
        <strain evidence="2 3">ETA_A1</strain>
    </source>
</reference>
<organism evidence="2 3">
    <name type="scientific">Urbifossiella limnaea</name>
    <dbReference type="NCBI Taxonomy" id="2528023"/>
    <lineage>
        <taxon>Bacteria</taxon>
        <taxon>Pseudomonadati</taxon>
        <taxon>Planctomycetota</taxon>
        <taxon>Planctomycetia</taxon>
        <taxon>Gemmatales</taxon>
        <taxon>Gemmataceae</taxon>
        <taxon>Urbifossiella</taxon>
    </lineage>
</organism>
<evidence type="ECO:0000256" key="1">
    <source>
        <dbReference type="ARBA" id="ARBA00008903"/>
    </source>
</evidence>
<keyword evidence="3" id="KW-1185">Reference proteome</keyword>
<dbReference type="Gene3D" id="3.40.50.720">
    <property type="entry name" value="NAD(P)-binding Rossmann-like Domain"/>
    <property type="match status" value="1"/>
</dbReference>
<accession>A0A517XXA5</accession>
<dbReference type="InterPro" id="IPR036291">
    <property type="entry name" value="NAD(P)-bd_dom_sf"/>
</dbReference>
<dbReference type="RefSeq" id="WP_145241595.1">
    <property type="nucleotide sequence ID" value="NZ_CP036273.1"/>
</dbReference>
<comment type="similarity">
    <text evidence="1">Belongs to the ornithine cyclodeaminase/mu-crystallin family.</text>
</comment>
<dbReference type="PIRSF" id="PIRSF001439">
    <property type="entry name" value="CryM"/>
    <property type="match status" value="1"/>
</dbReference>
<dbReference type="InterPro" id="IPR023401">
    <property type="entry name" value="ODC_N"/>
</dbReference>
<evidence type="ECO:0000313" key="2">
    <source>
        <dbReference type="EMBL" id="QDU22128.1"/>
    </source>
</evidence>
<evidence type="ECO:0000313" key="3">
    <source>
        <dbReference type="Proteomes" id="UP000319576"/>
    </source>
</evidence>
<dbReference type="Proteomes" id="UP000319576">
    <property type="component" value="Chromosome"/>
</dbReference>
<dbReference type="GO" id="GO:0016829">
    <property type="term" value="F:lyase activity"/>
    <property type="evidence" value="ECO:0007669"/>
    <property type="project" value="UniProtKB-KW"/>
</dbReference>
<name>A0A517XXA5_9BACT</name>
<dbReference type="GO" id="GO:0005737">
    <property type="term" value="C:cytoplasm"/>
    <property type="evidence" value="ECO:0007669"/>
    <property type="project" value="TreeGrafter"/>
</dbReference>
<dbReference type="KEGG" id="uli:ETAA1_41040"/>
<dbReference type="FunFam" id="3.40.50.720:FF:000311">
    <property type="entry name" value="Ornithine cyclodeaminase"/>
    <property type="match status" value="1"/>
</dbReference>
<dbReference type="EC" id="4.3.1.28" evidence="2"/>
<dbReference type="EMBL" id="CP036273">
    <property type="protein sequence ID" value="QDU22128.1"/>
    <property type="molecule type" value="Genomic_DNA"/>
</dbReference>
<keyword evidence="2" id="KW-0456">Lyase</keyword>